<keyword evidence="3" id="KW-0408">Iron</keyword>
<evidence type="ECO:0000256" key="3">
    <source>
        <dbReference type="ARBA" id="ARBA00023004"/>
    </source>
</evidence>
<evidence type="ECO:0000256" key="1">
    <source>
        <dbReference type="ARBA" id="ARBA00001954"/>
    </source>
</evidence>
<dbReference type="PANTHER" id="PTHR10696:SF56">
    <property type="entry name" value="TAUD_TFDA-LIKE DOMAIN-CONTAINING PROTEIN"/>
    <property type="match status" value="1"/>
</dbReference>
<keyword evidence="8" id="KW-1185">Reference proteome</keyword>
<keyword evidence="4" id="KW-0045">Antibiotic biosynthesis</keyword>
<dbReference type="InterPro" id="IPR042098">
    <property type="entry name" value="TauD-like_sf"/>
</dbReference>
<accession>A0ABT9L6Y5</accession>
<comment type="cofactor">
    <cofactor evidence="1">
        <name>Fe(2+)</name>
        <dbReference type="ChEBI" id="CHEBI:29033"/>
    </cofactor>
</comment>
<organism evidence="7 8">
    <name type="scientific">Streptomyces demainii</name>
    <dbReference type="NCBI Taxonomy" id="588122"/>
    <lineage>
        <taxon>Bacteria</taxon>
        <taxon>Bacillati</taxon>
        <taxon>Actinomycetota</taxon>
        <taxon>Actinomycetes</taxon>
        <taxon>Kitasatosporales</taxon>
        <taxon>Streptomycetaceae</taxon>
        <taxon>Streptomyces</taxon>
    </lineage>
</organism>
<dbReference type="SUPFAM" id="SSF51197">
    <property type="entry name" value="Clavaminate synthase-like"/>
    <property type="match status" value="1"/>
</dbReference>
<dbReference type="EMBL" id="JAURUE010000005">
    <property type="protein sequence ID" value="MDP9616468.1"/>
    <property type="molecule type" value="Genomic_DNA"/>
</dbReference>
<reference evidence="7 8" key="1">
    <citation type="submission" date="2023-07" db="EMBL/GenBank/DDBJ databases">
        <title>Sequencing the genomes of 1000 actinobacteria strains.</title>
        <authorList>
            <person name="Klenk H.-P."/>
        </authorList>
    </citation>
    <scope>NUCLEOTIDE SEQUENCE [LARGE SCALE GENOMIC DNA]</scope>
    <source>
        <strain evidence="7 8">DSM 41600</strain>
    </source>
</reference>
<feature type="region of interest" description="Disordered" evidence="5">
    <location>
        <begin position="1"/>
        <end position="24"/>
    </location>
</feature>
<evidence type="ECO:0000256" key="2">
    <source>
        <dbReference type="ARBA" id="ARBA00023002"/>
    </source>
</evidence>
<evidence type="ECO:0000259" key="6">
    <source>
        <dbReference type="Pfam" id="PF02668"/>
    </source>
</evidence>
<dbReference type="Pfam" id="PF02668">
    <property type="entry name" value="TauD"/>
    <property type="match status" value="1"/>
</dbReference>
<keyword evidence="2" id="KW-0560">Oxidoreductase</keyword>
<dbReference type="Gene3D" id="3.60.130.10">
    <property type="entry name" value="Clavaminate synthase-like"/>
    <property type="match status" value="1"/>
</dbReference>
<proteinExistence type="predicted"/>
<gene>
    <name evidence="7" type="ORF">JOF35_008826</name>
</gene>
<dbReference type="Proteomes" id="UP001234880">
    <property type="component" value="Unassembled WGS sequence"/>
</dbReference>
<dbReference type="GO" id="GO:0051213">
    <property type="term" value="F:dioxygenase activity"/>
    <property type="evidence" value="ECO:0007669"/>
    <property type="project" value="UniProtKB-KW"/>
</dbReference>
<sequence length="342" mass="38336">MADDTLAPPEIRRRNQDRSPVSVDTLWHDGTLPALVRANVPGTDLAAWIGAHRAEVERLGHEAGAVLFRGFAVDDADDFERVMTILANGGLPYGERSSPRSEVIPGIYTSTEHPADQPIVLHNEQSYTTDWPLHIVFHCHTEPTQGGRTPLADSRRVLARLRPETVAEFERRGVRYVRNYVPGLSLAWQEAFGTESREEVEAYGRRADIAVEWIGEDQLRTSQVRPAVRQHPVTGVRTWFNHALFFHATSLPAEVRDGLLSALDEADLPYHTYYGDGGRIEEPVLAELRAAYEAEARSFAWRQGDVLMVENMLAAHGREPFEGPRRILTAMATPFSTLESRI</sequence>
<evidence type="ECO:0000256" key="4">
    <source>
        <dbReference type="ARBA" id="ARBA00023194"/>
    </source>
</evidence>
<evidence type="ECO:0000256" key="5">
    <source>
        <dbReference type="SAM" id="MobiDB-lite"/>
    </source>
</evidence>
<protein>
    <submittedName>
        <fullName evidence="7">Alpha-ketoglutarate-dependent taurine dioxygenase</fullName>
    </submittedName>
</protein>
<name>A0ABT9L6Y5_9ACTN</name>
<comment type="caution">
    <text evidence="7">The sequence shown here is derived from an EMBL/GenBank/DDBJ whole genome shotgun (WGS) entry which is preliminary data.</text>
</comment>
<dbReference type="InterPro" id="IPR003819">
    <property type="entry name" value="TauD/TfdA-like"/>
</dbReference>
<dbReference type="RefSeq" id="WP_307112432.1">
    <property type="nucleotide sequence ID" value="NZ_JAURUE010000005.1"/>
</dbReference>
<evidence type="ECO:0000313" key="8">
    <source>
        <dbReference type="Proteomes" id="UP001234880"/>
    </source>
</evidence>
<evidence type="ECO:0000313" key="7">
    <source>
        <dbReference type="EMBL" id="MDP9616468.1"/>
    </source>
</evidence>
<keyword evidence="7" id="KW-0223">Dioxygenase</keyword>
<dbReference type="InterPro" id="IPR050411">
    <property type="entry name" value="AlphaKG_dependent_hydroxylases"/>
</dbReference>
<dbReference type="PANTHER" id="PTHR10696">
    <property type="entry name" value="GAMMA-BUTYROBETAINE HYDROXYLASE-RELATED"/>
    <property type="match status" value="1"/>
</dbReference>
<feature type="domain" description="TauD/TfdA-like" evidence="6">
    <location>
        <begin position="38"/>
        <end position="328"/>
    </location>
</feature>